<proteinExistence type="predicted"/>
<dbReference type="OrthoDB" id="1491239at2"/>
<organism evidence="2 3">
    <name type="scientific">Mangrovimonas spongiae</name>
    <dbReference type="NCBI Taxonomy" id="2494697"/>
    <lineage>
        <taxon>Bacteria</taxon>
        <taxon>Pseudomonadati</taxon>
        <taxon>Bacteroidota</taxon>
        <taxon>Flavobacteriia</taxon>
        <taxon>Flavobacteriales</taxon>
        <taxon>Flavobacteriaceae</taxon>
        <taxon>Mangrovimonas</taxon>
    </lineage>
</organism>
<dbReference type="EMBL" id="RWBG01000001">
    <property type="protein sequence ID" value="RSK41930.1"/>
    <property type="molecule type" value="Genomic_DNA"/>
</dbReference>
<reference evidence="2 3" key="1">
    <citation type="submission" date="2018-12" db="EMBL/GenBank/DDBJ databases">
        <title>Mangrovimonas spongiae sp. nov., a novel member of the genus Mangrovimonas isolated from marine sponge.</title>
        <authorList>
            <person name="Zhuang L."/>
            <person name="Luo L."/>
        </authorList>
    </citation>
    <scope>NUCLEOTIDE SEQUENCE [LARGE SCALE GENOMIC DNA]</scope>
    <source>
        <strain evidence="2 3">HN-E26</strain>
    </source>
</reference>
<dbReference type="Gene3D" id="2.40.160.60">
    <property type="entry name" value="Outer membrane protein transport protein (OMPP1/FadL/TodX)"/>
    <property type="match status" value="1"/>
</dbReference>
<name>A0A3R9PMU2_9FLAO</name>
<comment type="caution">
    <text evidence="2">The sequence shown here is derived from an EMBL/GenBank/DDBJ whole genome shotgun (WGS) entry which is preliminary data.</text>
</comment>
<gene>
    <name evidence="2" type="ORF">EJA19_03360</name>
</gene>
<dbReference type="AlphaFoldDB" id="A0A3R9PMU2"/>
<feature type="signal peptide" evidence="1">
    <location>
        <begin position="1"/>
        <end position="19"/>
    </location>
</feature>
<dbReference type="Proteomes" id="UP000270620">
    <property type="component" value="Unassembled WGS sequence"/>
</dbReference>
<keyword evidence="3" id="KW-1185">Reference proteome</keyword>
<dbReference type="RefSeq" id="WP_125466921.1">
    <property type="nucleotide sequence ID" value="NZ_RWBG01000001.1"/>
</dbReference>
<keyword evidence="1" id="KW-0732">Signal</keyword>
<evidence type="ECO:0000313" key="3">
    <source>
        <dbReference type="Proteomes" id="UP000270620"/>
    </source>
</evidence>
<feature type="chain" id="PRO_5018585060" evidence="1">
    <location>
        <begin position="20"/>
        <end position="437"/>
    </location>
</feature>
<evidence type="ECO:0000256" key="1">
    <source>
        <dbReference type="SAM" id="SignalP"/>
    </source>
</evidence>
<accession>A0A3R9PMU2</accession>
<sequence length="437" mass="48325">MIKKLLIVFLALIAFTSYAQEDAASPYSFYGIGSLKFKGTVENQSMGGLSIFSDSIHVNLRNPASYASKNLELYGNKSRPVKFTVGGSHSTAKLKSNSGEDRYNSSTFDYIALSIPMNKFGFGFGLLPYTSVGYKLETYGTNGIETRFRGEGGVNKAFLSAGYQITNNLSAGIDINYNFGNIQNNTVSYIYNSDGELARYQTREDNRSDLSGFNINFGVIYKQNLSDRLELTTAMTYKPKSTLKSSNERYFNTLSITNLENETIVNSIEANLAANGLKETELVMPAKLSVGAGIGQPRKWFVGAEYTFQKTSDFSNELYNASQSAIATNYKNASNFSLGGFFIPEYNSFSSYLKRVVYRAGVRFGNTGLSINNEDINEFGISFGLGLPVGNAFSNANLGFEIGKKGTVNNNLIQENFVNINLSLSLNDRWFIKRKYN</sequence>
<protein>
    <submittedName>
        <fullName evidence="2">Uncharacterized protein</fullName>
    </submittedName>
</protein>
<evidence type="ECO:0000313" key="2">
    <source>
        <dbReference type="EMBL" id="RSK41930.1"/>
    </source>
</evidence>